<evidence type="ECO:0000256" key="5">
    <source>
        <dbReference type="ARBA" id="ARBA00022764"/>
    </source>
</evidence>
<reference evidence="12 13" key="1">
    <citation type="submission" date="2007-08" db="EMBL/GenBank/DDBJ databases">
        <title>Complete sequence of Shewanella sediminis HAW-EB3.</title>
        <authorList>
            <consortium name="US DOE Joint Genome Institute"/>
            <person name="Copeland A."/>
            <person name="Lucas S."/>
            <person name="Lapidus A."/>
            <person name="Barry K."/>
            <person name="Glavina del Rio T."/>
            <person name="Dalin E."/>
            <person name="Tice H."/>
            <person name="Pitluck S."/>
            <person name="Chertkov O."/>
            <person name="Brettin T."/>
            <person name="Bruce D."/>
            <person name="Detter J.C."/>
            <person name="Han C."/>
            <person name="Schmutz J."/>
            <person name="Larimer F."/>
            <person name="Land M."/>
            <person name="Hauser L."/>
            <person name="Kyrpides N."/>
            <person name="Kim E."/>
            <person name="Zhao J.-S."/>
            <person name="Richardson P."/>
        </authorList>
    </citation>
    <scope>NUCLEOTIDE SEQUENCE [LARGE SCALE GENOMIC DNA]</scope>
    <source>
        <strain evidence="12 13">HAW-EB3</strain>
    </source>
</reference>
<evidence type="ECO:0000256" key="9">
    <source>
        <dbReference type="PIRSR" id="PIRSR000005-2"/>
    </source>
</evidence>
<keyword evidence="3 8" id="KW-0349">Heme</keyword>
<keyword evidence="6" id="KW-0249">Electron transport</keyword>
<evidence type="ECO:0000256" key="1">
    <source>
        <dbReference type="ARBA" id="ARBA00004418"/>
    </source>
</evidence>
<dbReference type="InterPro" id="IPR024167">
    <property type="entry name" value="Cytochrome_c4-like"/>
</dbReference>
<evidence type="ECO:0000259" key="11">
    <source>
        <dbReference type="PROSITE" id="PS51007"/>
    </source>
</evidence>
<dbReference type="GO" id="GO:0009055">
    <property type="term" value="F:electron transfer activity"/>
    <property type="evidence" value="ECO:0007669"/>
    <property type="project" value="InterPro"/>
</dbReference>
<evidence type="ECO:0000256" key="3">
    <source>
        <dbReference type="ARBA" id="ARBA00022617"/>
    </source>
</evidence>
<dbReference type="InterPro" id="IPR050597">
    <property type="entry name" value="Cytochrome_c_Oxidase_Subunit"/>
</dbReference>
<feature type="chain" id="PRO_5002720045" evidence="10">
    <location>
        <begin position="21"/>
        <end position="191"/>
    </location>
</feature>
<dbReference type="EMBL" id="CP000821">
    <property type="protein sequence ID" value="ABV36555.1"/>
    <property type="molecule type" value="Genomic_DNA"/>
</dbReference>
<dbReference type="GO" id="GO:0005506">
    <property type="term" value="F:iron ion binding"/>
    <property type="evidence" value="ECO:0007669"/>
    <property type="project" value="InterPro"/>
</dbReference>
<proteinExistence type="predicted"/>
<evidence type="ECO:0000313" key="12">
    <source>
        <dbReference type="EMBL" id="ABV36555.1"/>
    </source>
</evidence>
<dbReference type="Gene3D" id="1.10.760.10">
    <property type="entry name" value="Cytochrome c-like domain"/>
    <property type="match status" value="2"/>
</dbReference>
<comment type="PTM">
    <text evidence="8">Binds 2 heme c groups covalently per subunit.</text>
</comment>
<feature type="binding site" description="axial binding residue" evidence="9">
    <location>
        <position position="77"/>
    </location>
    <ligand>
        <name>heme c</name>
        <dbReference type="ChEBI" id="CHEBI:61717"/>
        <label>1</label>
    </ligand>
    <ligandPart>
        <name>Fe</name>
        <dbReference type="ChEBI" id="CHEBI:18248"/>
    </ligandPart>
</feature>
<keyword evidence="5" id="KW-0574">Periplasm</keyword>
<gene>
    <name evidence="12" type="ordered locus">Ssed_1946</name>
</gene>
<evidence type="ECO:0000256" key="6">
    <source>
        <dbReference type="ARBA" id="ARBA00022982"/>
    </source>
</evidence>
<feature type="domain" description="Cytochrome c" evidence="11">
    <location>
        <begin position="1"/>
        <end position="100"/>
    </location>
</feature>
<feature type="signal peptide" evidence="10">
    <location>
        <begin position="1"/>
        <end position="20"/>
    </location>
</feature>
<dbReference type="PIRSF" id="PIRSF000005">
    <property type="entry name" value="Cytochrome_c4"/>
    <property type="match status" value="1"/>
</dbReference>
<evidence type="ECO:0000313" key="13">
    <source>
        <dbReference type="Proteomes" id="UP000002015"/>
    </source>
</evidence>
<protein>
    <submittedName>
        <fullName evidence="12">Cytochrome c553</fullName>
    </submittedName>
</protein>
<dbReference type="OrthoDB" id="9796421at2"/>
<dbReference type="AlphaFoldDB" id="A8FUN2"/>
<dbReference type="HOGENOM" id="CLU_076280_3_2_6"/>
<dbReference type="SUPFAM" id="SSF46626">
    <property type="entry name" value="Cytochrome c"/>
    <property type="match status" value="2"/>
</dbReference>
<feature type="binding site" description="axial binding residue" evidence="9">
    <location>
        <position position="33"/>
    </location>
    <ligand>
        <name>heme c</name>
        <dbReference type="ChEBI" id="CHEBI:61717"/>
        <label>1</label>
    </ligand>
    <ligandPart>
        <name>Fe</name>
        <dbReference type="ChEBI" id="CHEBI:18248"/>
    </ligandPart>
</feature>
<feature type="binding site" description="covalent" evidence="8">
    <location>
        <position position="32"/>
    </location>
    <ligand>
        <name>heme c</name>
        <dbReference type="ChEBI" id="CHEBI:61717"/>
        <label>1</label>
    </ligand>
</feature>
<dbReference type="GO" id="GO:0042597">
    <property type="term" value="C:periplasmic space"/>
    <property type="evidence" value="ECO:0007669"/>
    <property type="project" value="UniProtKB-SubCell"/>
</dbReference>
<dbReference type="InterPro" id="IPR009056">
    <property type="entry name" value="Cyt_c-like_dom"/>
</dbReference>
<feature type="binding site" description="axial binding residue" evidence="9">
    <location>
        <position position="128"/>
    </location>
    <ligand>
        <name>heme c</name>
        <dbReference type="ChEBI" id="CHEBI:61717"/>
        <label>2</label>
    </ligand>
    <ligandPart>
        <name>Fe</name>
        <dbReference type="ChEBI" id="CHEBI:18248"/>
    </ligandPart>
</feature>
<dbReference type="PANTHER" id="PTHR33751">
    <property type="entry name" value="CBB3-TYPE CYTOCHROME C OXIDASE SUBUNIT FIXP"/>
    <property type="match status" value="1"/>
</dbReference>
<dbReference type="PANTHER" id="PTHR33751:SF9">
    <property type="entry name" value="CYTOCHROME C4"/>
    <property type="match status" value="1"/>
</dbReference>
<dbReference type="RefSeq" id="WP_012142290.1">
    <property type="nucleotide sequence ID" value="NC_009831.1"/>
</dbReference>
<keyword evidence="10" id="KW-0732">Signal</keyword>
<keyword evidence="7 9" id="KW-0408">Iron</keyword>
<feature type="binding site" description="covalent" evidence="8">
    <location>
        <position position="124"/>
    </location>
    <ligand>
        <name>heme c</name>
        <dbReference type="ChEBI" id="CHEBI:61717"/>
        <label>2</label>
    </ligand>
</feature>
<dbReference type="GO" id="GO:0020037">
    <property type="term" value="F:heme binding"/>
    <property type="evidence" value="ECO:0007669"/>
    <property type="project" value="InterPro"/>
</dbReference>
<dbReference type="eggNOG" id="COG2863">
    <property type="taxonomic scope" value="Bacteria"/>
</dbReference>
<feature type="binding site" description="covalent" evidence="8">
    <location>
        <position position="29"/>
    </location>
    <ligand>
        <name>heme c</name>
        <dbReference type="ChEBI" id="CHEBI:61717"/>
        <label>1</label>
    </ligand>
</feature>
<evidence type="ECO:0000256" key="7">
    <source>
        <dbReference type="ARBA" id="ARBA00023004"/>
    </source>
</evidence>
<dbReference type="STRING" id="425104.Ssed_1946"/>
<dbReference type="InterPro" id="IPR036909">
    <property type="entry name" value="Cyt_c-like_dom_sf"/>
</dbReference>
<keyword evidence="13" id="KW-1185">Reference proteome</keyword>
<dbReference type="PROSITE" id="PS51007">
    <property type="entry name" value="CYTC"/>
    <property type="match status" value="2"/>
</dbReference>
<keyword evidence="4 9" id="KW-0479">Metal-binding</keyword>
<name>A8FUN2_SHESH</name>
<comment type="subcellular location">
    <subcellularLocation>
        <location evidence="1">Periplasm</location>
    </subcellularLocation>
</comment>
<evidence type="ECO:0000256" key="8">
    <source>
        <dbReference type="PIRSR" id="PIRSR000005-1"/>
    </source>
</evidence>
<feature type="binding site" description="axial binding residue" evidence="9">
    <location>
        <position position="168"/>
    </location>
    <ligand>
        <name>heme c</name>
        <dbReference type="ChEBI" id="CHEBI:61717"/>
        <label>2</label>
    </ligand>
    <ligandPart>
        <name>Fe</name>
        <dbReference type="ChEBI" id="CHEBI:18248"/>
    </ligandPart>
</feature>
<accession>A8FUN2</accession>
<dbReference type="Proteomes" id="UP000002015">
    <property type="component" value="Chromosome"/>
</dbReference>
<feature type="binding site" description="covalent" evidence="8">
    <location>
        <position position="127"/>
    </location>
    <ligand>
        <name>heme c</name>
        <dbReference type="ChEBI" id="CHEBI:61717"/>
        <label>2</label>
    </ligand>
</feature>
<evidence type="ECO:0000256" key="10">
    <source>
        <dbReference type="SAM" id="SignalP"/>
    </source>
</evidence>
<evidence type="ECO:0000256" key="2">
    <source>
        <dbReference type="ARBA" id="ARBA00022448"/>
    </source>
</evidence>
<feature type="domain" description="Cytochrome c" evidence="11">
    <location>
        <begin position="111"/>
        <end position="191"/>
    </location>
</feature>
<sequence precursor="true">MKFNKLFCLPIILFSFYSLAVENKLIEECETCHGENGVSTNSTIPIISGLAAVNIEDAFSMYKDGEREAKDIDGNDMTKVANSLSEQEVSDISLYYSHKLFKTPNQVYDKTLVNAGKKIHLAKCDICHSEGGTLADDETLILAGQWTPYLRESINSFINGERYGDDTMVEELQALSEKHIEALLAYYASLK</sequence>
<keyword evidence="2" id="KW-0813">Transport</keyword>
<organism evidence="12 13">
    <name type="scientific">Shewanella sediminis (strain HAW-EB3)</name>
    <dbReference type="NCBI Taxonomy" id="425104"/>
    <lineage>
        <taxon>Bacteria</taxon>
        <taxon>Pseudomonadati</taxon>
        <taxon>Pseudomonadota</taxon>
        <taxon>Gammaproteobacteria</taxon>
        <taxon>Alteromonadales</taxon>
        <taxon>Shewanellaceae</taxon>
        <taxon>Shewanella</taxon>
    </lineage>
</organism>
<evidence type="ECO:0000256" key="4">
    <source>
        <dbReference type="ARBA" id="ARBA00022723"/>
    </source>
</evidence>
<dbReference type="KEGG" id="sse:Ssed_1946"/>